<name>C3JZH0_PSEFS</name>
<dbReference type="KEGG" id="pfs:PFLU_4514"/>
<evidence type="ECO:0000256" key="1">
    <source>
        <dbReference type="SAM" id="Phobius"/>
    </source>
</evidence>
<gene>
    <name evidence="3" type="ordered locus">PFLU_4514</name>
</gene>
<accession>C3JZH0</accession>
<sequence>MMRRLSSARSRHLMRTLCDEVRFIVGPFCLSVILTFSLLLAGCSSSQLDLDDIRISGFHSEEPERCRPSDVALDERQIASFFKRAALIDGRTLHDEFDWAPCYLEGTLKYQQTACVWRVRAGATGEIECPATEQYFGCKDCGDLFEGAAQ</sequence>
<dbReference type="eggNOG" id="ENOG50344KC">
    <property type="taxonomic scope" value="Bacteria"/>
</dbReference>
<reference evidence="3" key="1">
    <citation type="journal article" date="2009" name="Genome Biol.">
        <title>Genomic and genetic analyses of diversity and plant interactions of Pseudomonas fluorescens.</title>
        <authorList>
            <person name="Silby M.W."/>
            <person name="Cerdeno-Tarraga A.M."/>
            <person name="Vernikos G.S."/>
            <person name="Giddens S.R."/>
            <person name="Jackson R.W."/>
            <person name="Preston G.M."/>
            <person name="Zhang X.X."/>
            <person name="Moon C.D."/>
            <person name="Gehrig S.M."/>
            <person name="Godfrey S.A."/>
            <person name="Knight C.G."/>
            <person name="Malone J.G."/>
            <person name="Robinson Z."/>
            <person name="Spiers A.J."/>
            <person name="Harris S."/>
            <person name="Challis G.L."/>
            <person name="Yaxley A.M."/>
            <person name="Harris D."/>
            <person name="Seeger K."/>
            <person name="Murphy L."/>
            <person name="Rutter S."/>
            <person name="Squares R."/>
            <person name="Quail M.A."/>
            <person name="Saunders E."/>
            <person name="Mavromatis K."/>
            <person name="Brettin T.S."/>
            <person name="Bentley S.D."/>
            <person name="Hothersall J."/>
            <person name="Stephens E."/>
            <person name="Thomas C.M."/>
            <person name="Parkhill J."/>
            <person name="Levy S.B."/>
            <person name="Rainey P.B."/>
            <person name="Thomson N.R."/>
        </authorList>
    </citation>
    <scope>NUCLEOTIDE SEQUENCE [LARGE SCALE GENOMIC DNA]</scope>
    <source>
        <strain evidence="3">SBW25</strain>
    </source>
</reference>
<dbReference type="EMBL" id="OV986001">
    <property type="protein sequence ID" value="CAI2798688.1"/>
    <property type="molecule type" value="Genomic_DNA"/>
</dbReference>
<proteinExistence type="predicted"/>
<dbReference type="HOGENOM" id="CLU_1738961_0_0_6"/>
<dbReference type="EMBL" id="AM181176">
    <property type="protein sequence ID" value="CAY51221.1"/>
    <property type="molecule type" value="Genomic_DNA"/>
</dbReference>
<dbReference type="Proteomes" id="UP001152918">
    <property type="component" value="Chromosome"/>
</dbReference>
<protein>
    <submittedName>
        <fullName evidence="2 3">Membrane protein</fullName>
    </submittedName>
</protein>
<keyword evidence="1" id="KW-0472">Membrane</keyword>
<organism evidence="3">
    <name type="scientific">Pseudomonas fluorescens (strain SBW25)</name>
    <dbReference type="NCBI Taxonomy" id="216595"/>
    <lineage>
        <taxon>Bacteria</taxon>
        <taxon>Pseudomonadati</taxon>
        <taxon>Pseudomonadota</taxon>
        <taxon>Gammaproteobacteria</taxon>
        <taxon>Pseudomonadales</taxon>
        <taxon>Pseudomonadaceae</taxon>
        <taxon>Pseudomonas</taxon>
    </lineage>
</organism>
<dbReference type="AlphaFoldDB" id="C3JZH0"/>
<feature type="transmembrane region" description="Helical" evidence="1">
    <location>
        <begin position="21"/>
        <end position="41"/>
    </location>
</feature>
<evidence type="ECO:0000313" key="2">
    <source>
        <dbReference type="EMBL" id="CAI2798688.1"/>
    </source>
</evidence>
<evidence type="ECO:0000313" key="3">
    <source>
        <dbReference type="EMBL" id="CAY51221.1"/>
    </source>
</evidence>
<keyword evidence="1" id="KW-1133">Transmembrane helix</keyword>
<reference evidence="2" key="2">
    <citation type="submission" date="2023-10" db="EMBL/GenBank/DDBJ databases">
        <authorList>
            <person name="Fortmann-Grote C."/>
        </authorList>
    </citation>
    <scope>NUCLEOTIDE SEQUENCE</scope>
    <source>
        <strain evidence="2">SBW25</strain>
    </source>
</reference>
<keyword evidence="1" id="KW-0812">Transmembrane</keyword>